<dbReference type="SUPFAM" id="SSF51445">
    <property type="entry name" value="(Trans)glycosidases"/>
    <property type="match status" value="1"/>
</dbReference>
<comment type="caution">
    <text evidence="2">The sequence shown here is derived from an EMBL/GenBank/DDBJ whole genome shotgun (WGS) entry which is preliminary data.</text>
</comment>
<evidence type="ECO:0000259" key="1">
    <source>
        <dbReference type="SMART" id="SM00642"/>
    </source>
</evidence>
<gene>
    <name evidence="2" type="ORF">GCM10022278_28400</name>
</gene>
<dbReference type="Proteomes" id="UP001501337">
    <property type="component" value="Unassembled WGS sequence"/>
</dbReference>
<feature type="domain" description="Glycosyl hydrolase family 13 catalytic" evidence="1">
    <location>
        <begin position="51"/>
        <end position="426"/>
    </location>
</feature>
<dbReference type="Gene3D" id="3.20.20.80">
    <property type="entry name" value="Glycosidases"/>
    <property type="match status" value="1"/>
</dbReference>
<dbReference type="PANTHER" id="PTHR10357">
    <property type="entry name" value="ALPHA-AMYLASE FAMILY MEMBER"/>
    <property type="match status" value="1"/>
</dbReference>
<dbReference type="SMART" id="SM00642">
    <property type="entry name" value="Aamy"/>
    <property type="match status" value="1"/>
</dbReference>
<dbReference type="GO" id="GO:0016787">
    <property type="term" value="F:hydrolase activity"/>
    <property type="evidence" value="ECO:0007669"/>
    <property type="project" value="UniProtKB-KW"/>
</dbReference>
<reference evidence="3" key="1">
    <citation type="journal article" date="2019" name="Int. J. Syst. Evol. Microbiol.">
        <title>The Global Catalogue of Microorganisms (GCM) 10K type strain sequencing project: providing services to taxonomists for standard genome sequencing and annotation.</title>
        <authorList>
            <consortium name="The Broad Institute Genomics Platform"/>
            <consortium name="The Broad Institute Genome Sequencing Center for Infectious Disease"/>
            <person name="Wu L."/>
            <person name="Ma J."/>
        </authorList>
    </citation>
    <scope>NUCLEOTIDE SEQUENCE [LARGE SCALE GENOMIC DNA]</scope>
    <source>
        <strain evidence="3">JCM 17555</strain>
    </source>
</reference>
<keyword evidence="2" id="KW-0378">Hydrolase</keyword>
<proteinExistence type="predicted"/>
<protein>
    <submittedName>
        <fullName evidence="2">Alpha-amylase family glycosyl hydrolase</fullName>
    </submittedName>
</protein>
<accession>A0ABP7PPK5</accession>
<dbReference type="InterPro" id="IPR017853">
    <property type="entry name" value="GH"/>
</dbReference>
<dbReference type="Pfam" id="PF00128">
    <property type="entry name" value="Alpha-amylase"/>
    <property type="match status" value="1"/>
</dbReference>
<keyword evidence="3" id="KW-1185">Reference proteome</keyword>
<organism evidence="2 3">
    <name type="scientific">Allohahella marinimesophila</name>
    <dbReference type="NCBI Taxonomy" id="1054972"/>
    <lineage>
        <taxon>Bacteria</taxon>
        <taxon>Pseudomonadati</taxon>
        <taxon>Pseudomonadota</taxon>
        <taxon>Gammaproteobacteria</taxon>
        <taxon>Oceanospirillales</taxon>
        <taxon>Hahellaceae</taxon>
        <taxon>Allohahella</taxon>
    </lineage>
</organism>
<dbReference type="PANTHER" id="PTHR10357:SF228">
    <property type="entry name" value="PUTATIVE-RELATED"/>
    <property type="match status" value="1"/>
</dbReference>
<dbReference type="InterPro" id="IPR006047">
    <property type="entry name" value="GH13_cat_dom"/>
</dbReference>
<dbReference type="EMBL" id="BAABBO010000012">
    <property type="protein sequence ID" value="GAA3968956.1"/>
    <property type="molecule type" value="Genomic_DNA"/>
</dbReference>
<evidence type="ECO:0000313" key="2">
    <source>
        <dbReference type="EMBL" id="GAA3968956.1"/>
    </source>
</evidence>
<name>A0ABP7PPK5_9GAMM</name>
<evidence type="ECO:0000313" key="3">
    <source>
        <dbReference type="Proteomes" id="UP001501337"/>
    </source>
</evidence>
<sequence length="557" mass="59983">MLAVTLVACGGGTDIDGSGEGIGNRGEAELYSAYACDVERYASVRDLRMYQIVLEAFVDRDTTANYNVGLGSSEHRGDLQGVIESLDYIESLGVNAISLSPVFESIAMPGQSFFVDRRDATGYFASNYFTVDPNFGTPEQLRLLVDEAHARGLYVFLDGAFGHFKNNAAAYPSPEGLSVSTTGATEGEFSRRAVYPEDLAFFQSVASYWITEFGIDGWRLDRADQIPLGALGEIRQAVEIASDSVDYDFAGTQSNPLGFVVGDVYEANRESLSAALYGDIDQPGLCSAFDIPLRNALVQSFAIDESGLTIPTAENLRIGFGIENGSFQYPDFAVPTAFITNHERVRLGDLLQRGNIAEPVDPEYWQRIGAAYETLAANSGPSSLYYNEEIGAELDGFDTRVDCTNDGGIGLSAGTCDDFVSRTQARIDGVNIDLGIPQYEEEQALRTAVAELNTLRSQEPALYRGTATAMTVDETTSSTGRVFSVLKSDGTDRVAYLVNLSNTPRTVGFSAGALLTATPATLLRDLQSGAPESADANGNFNVSLDPYEGRFLKVDGL</sequence>